<organism evidence="1">
    <name type="scientific">marine sediment metagenome</name>
    <dbReference type="NCBI Taxonomy" id="412755"/>
    <lineage>
        <taxon>unclassified sequences</taxon>
        <taxon>metagenomes</taxon>
        <taxon>ecological metagenomes</taxon>
    </lineage>
</organism>
<protein>
    <submittedName>
        <fullName evidence="1">Uncharacterized protein</fullName>
    </submittedName>
</protein>
<gene>
    <name evidence="1" type="ORF">S01H1_09860</name>
</gene>
<reference evidence="1" key="1">
    <citation type="journal article" date="2014" name="Front. Microbiol.">
        <title>High frequency of phylogenetically diverse reductive dehalogenase-homologous genes in deep subseafloor sedimentary metagenomes.</title>
        <authorList>
            <person name="Kawai M."/>
            <person name="Futagami T."/>
            <person name="Toyoda A."/>
            <person name="Takaki Y."/>
            <person name="Nishi S."/>
            <person name="Hori S."/>
            <person name="Arai W."/>
            <person name="Tsubouchi T."/>
            <person name="Morono Y."/>
            <person name="Uchiyama I."/>
            <person name="Ito T."/>
            <person name="Fujiyama A."/>
            <person name="Inagaki F."/>
            <person name="Takami H."/>
        </authorList>
    </citation>
    <scope>NUCLEOTIDE SEQUENCE</scope>
    <source>
        <strain evidence="1">Expedition CK06-06</strain>
    </source>
</reference>
<sequence>MAKKVLVLAATFLDSLITHPADEGKAKKMLDKLEEDAEGEIEVVYRCSRNPEEPLKVEEFEGVTAVIADLER</sequence>
<comment type="caution">
    <text evidence="1">The sequence shown here is derived from an EMBL/GenBank/DDBJ whole genome shotgun (WGS) entry which is preliminary data.</text>
</comment>
<proteinExistence type="predicted"/>
<name>X0RGG5_9ZZZZ</name>
<feature type="non-terminal residue" evidence="1">
    <location>
        <position position="72"/>
    </location>
</feature>
<evidence type="ECO:0000313" key="1">
    <source>
        <dbReference type="EMBL" id="GAF67949.1"/>
    </source>
</evidence>
<accession>X0RGG5</accession>
<dbReference type="AlphaFoldDB" id="X0RGG5"/>
<dbReference type="EMBL" id="BARS01005035">
    <property type="protein sequence ID" value="GAF67949.1"/>
    <property type="molecule type" value="Genomic_DNA"/>
</dbReference>